<dbReference type="GO" id="GO:0003677">
    <property type="term" value="F:DNA binding"/>
    <property type="evidence" value="ECO:0007669"/>
    <property type="project" value="InterPro"/>
</dbReference>
<evidence type="ECO:0000259" key="1">
    <source>
        <dbReference type="PROSITE" id="PS50943"/>
    </source>
</evidence>
<keyword evidence="3" id="KW-1185">Reference proteome</keyword>
<dbReference type="OrthoDB" id="1098513at2"/>
<protein>
    <submittedName>
        <fullName evidence="2">Helix-turn-helix transcriptional regulator</fullName>
    </submittedName>
</protein>
<dbReference type="SUPFAM" id="SSF47413">
    <property type="entry name" value="lambda repressor-like DNA-binding domains"/>
    <property type="match status" value="1"/>
</dbReference>
<dbReference type="Proteomes" id="UP000321362">
    <property type="component" value="Chromosome"/>
</dbReference>
<sequence length="83" mass="9653">MAKQKSDKKKTDLDLYIVARVKEMRLQRNWTQSVLATKLDLSDGFYSEIENPNHRAKFNIAHLIKLGKAFECSPCIFLPKEEL</sequence>
<reference evidence="2 3" key="1">
    <citation type="journal article" date="2013" name="J. Microbiol.">
        <title>Mucilaginibacter ginsenosidivorax sp. nov., with ginsenoside converting activity isolated from sediment.</title>
        <authorList>
            <person name="Kim J.K."/>
            <person name="Choi T.E."/>
            <person name="Liu Q.M."/>
            <person name="Park H.Y."/>
            <person name="Yi T.H."/>
            <person name="Yoon M.H."/>
            <person name="Kim S.C."/>
            <person name="Im W.T."/>
        </authorList>
    </citation>
    <scope>NUCLEOTIDE SEQUENCE [LARGE SCALE GENOMIC DNA]</scope>
    <source>
        <strain evidence="2 3">KHI28</strain>
    </source>
</reference>
<gene>
    <name evidence="2" type="ORF">FSB76_28500</name>
</gene>
<proteinExistence type="predicted"/>
<dbReference type="AlphaFoldDB" id="A0A5B8WA12"/>
<dbReference type="RefSeq" id="WP_147059554.1">
    <property type="nucleotide sequence ID" value="NZ_CP042437.1"/>
</dbReference>
<accession>A0A5B8WA12</accession>
<dbReference type="InterPro" id="IPR010982">
    <property type="entry name" value="Lambda_DNA-bd_dom_sf"/>
</dbReference>
<dbReference type="PROSITE" id="PS50943">
    <property type="entry name" value="HTH_CROC1"/>
    <property type="match status" value="1"/>
</dbReference>
<dbReference type="Pfam" id="PF01381">
    <property type="entry name" value="HTH_3"/>
    <property type="match status" value="1"/>
</dbReference>
<dbReference type="KEGG" id="mgk:FSB76_28500"/>
<organism evidence="2 3">
    <name type="scientific">Mucilaginibacter ginsenosidivorax</name>
    <dbReference type="NCBI Taxonomy" id="862126"/>
    <lineage>
        <taxon>Bacteria</taxon>
        <taxon>Pseudomonadati</taxon>
        <taxon>Bacteroidota</taxon>
        <taxon>Sphingobacteriia</taxon>
        <taxon>Sphingobacteriales</taxon>
        <taxon>Sphingobacteriaceae</taxon>
        <taxon>Mucilaginibacter</taxon>
    </lineage>
</organism>
<feature type="domain" description="HTH cro/C1-type" evidence="1">
    <location>
        <begin position="21"/>
        <end position="77"/>
    </location>
</feature>
<dbReference type="InterPro" id="IPR001387">
    <property type="entry name" value="Cro/C1-type_HTH"/>
</dbReference>
<dbReference type="CDD" id="cd00093">
    <property type="entry name" value="HTH_XRE"/>
    <property type="match status" value="1"/>
</dbReference>
<dbReference type="EMBL" id="CP042437">
    <property type="protein sequence ID" value="QEC79702.1"/>
    <property type="molecule type" value="Genomic_DNA"/>
</dbReference>
<name>A0A5B8WA12_9SPHI</name>
<dbReference type="Gene3D" id="1.10.260.40">
    <property type="entry name" value="lambda repressor-like DNA-binding domains"/>
    <property type="match status" value="1"/>
</dbReference>
<evidence type="ECO:0000313" key="3">
    <source>
        <dbReference type="Proteomes" id="UP000321362"/>
    </source>
</evidence>
<evidence type="ECO:0000313" key="2">
    <source>
        <dbReference type="EMBL" id="QEC79702.1"/>
    </source>
</evidence>
<dbReference type="SMART" id="SM00530">
    <property type="entry name" value="HTH_XRE"/>
    <property type="match status" value="1"/>
</dbReference>